<sequence>MIVYHGGKQEIKKPRILVNGFNKDFGYGFYCSEIEKQAKKWAMTKSLTHPIVSVFQVEINGDLNIKKFDTMTDEWLEFIARCRAGETHSFDIVEGPMADDTVWDYVNDFIAGRISKELFFEFAKFKYPTHQITFCTERALQCLKFERSFIANDQ</sequence>
<dbReference type="OrthoDB" id="9813772at2"/>
<evidence type="ECO:0000313" key="1">
    <source>
        <dbReference type="EMBL" id="EEF68553.1"/>
    </source>
</evidence>
<organism evidence="1 2">
    <name type="scientific">Holdemania filiformis DSM 12042</name>
    <dbReference type="NCBI Taxonomy" id="545696"/>
    <lineage>
        <taxon>Bacteria</taxon>
        <taxon>Bacillati</taxon>
        <taxon>Bacillota</taxon>
        <taxon>Erysipelotrichia</taxon>
        <taxon>Erysipelotrichales</taxon>
        <taxon>Erysipelotrichaceae</taxon>
        <taxon>Holdemania</taxon>
    </lineage>
</organism>
<reference evidence="1 2" key="2">
    <citation type="submission" date="2009-02" db="EMBL/GenBank/DDBJ databases">
        <title>Draft genome sequence of Holdemania filiformis DSM 12042.</title>
        <authorList>
            <person name="Sudarsanam P."/>
            <person name="Ley R."/>
            <person name="Guruge J."/>
            <person name="Turnbaugh P.J."/>
            <person name="Mahowald M."/>
            <person name="Liep D."/>
            <person name="Gordon J."/>
        </authorList>
    </citation>
    <scope>NUCLEOTIDE SEQUENCE [LARGE SCALE GENOMIC DNA]</scope>
    <source>
        <strain evidence="1 2">DSM 12042</strain>
    </source>
</reference>
<reference evidence="1 2" key="1">
    <citation type="submission" date="2008-12" db="EMBL/GenBank/DDBJ databases">
        <authorList>
            <person name="Fulton L."/>
            <person name="Clifton S."/>
            <person name="Fulton B."/>
            <person name="Xu J."/>
            <person name="Minx P."/>
            <person name="Pepin K.H."/>
            <person name="Johnson M."/>
            <person name="Bhonagiri V."/>
            <person name="Nash W.E."/>
            <person name="Mardis E.R."/>
            <person name="Wilson R.K."/>
        </authorList>
    </citation>
    <scope>NUCLEOTIDE SEQUENCE [LARGE SCALE GENOMIC DNA]</scope>
    <source>
        <strain evidence="1 2">DSM 12042</strain>
    </source>
</reference>
<dbReference type="EMBL" id="ACCF01000075">
    <property type="protein sequence ID" value="EEF68553.1"/>
    <property type="molecule type" value="Genomic_DNA"/>
</dbReference>
<comment type="caution">
    <text evidence="1">The sequence shown here is derived from an EMBL/GenBank/DDBJ whole genome shotgun (WGS) entry which is preliminary data.</text>
</comment>
<protein>
    <recommendedName>
        <fullName evidence="3">DUF3990 domain-containing protein</fullName>
    </recommendedName>
</protein>
<dbReference type="HOGENOM" id="CLU_075559_1_0_9"/>
<accession>B9Y657</accession>
<dbReference type="InterPro" id="IPR025051">
    <property type="entry name" value="DUF3990"/>
</dbReference>
<evidence type="ECO:0008006" key="3">
    <source>
        <dbReference type="Google" id="ProtNLM"/>
    </source>
</evidence>
<gene>
    <name evidence="1" type="ORF">HOLDEFILI_01289</name>
</gene>
<dbReference type="AlphaFoldDB" id="B9Y657"/>
<name>B9Y657_9FIRM</name>
<dbReference type="Pfam" id="PF13151">
    <property type="entry name" value="DUF3990"/>
    <property type="match status" value="1"/>
</dbReference>
<dbReference type="STRING" id="545696.HOLDEFILI_01289"/>
<dbReference type="eggNOG" id="ENOG502ZU65">
    <property type="taxonomic scope" value="Bacteria"/>
</dbReference>
<dbReference type="Proteomes" id="UP000005950">
    <property type="component" value="Unassembled WGS sequence"/>
</dbReference>
<proteinExistence type="predicted"/>
<dbReference type="RefSeq" id="WP_006058492.1">
    <property type="nucleotide sequence ID" value="NZ_GG657555.1"/>
</dbReference>
<evidence type="ECO:0000313" key="2">
    <source>
        <dbReference type="Proteomes" id="UP000005950"/>
    </source>
</evidence>